<keyword evidence="6" id="KW-0238">DNA-binding</keyword>
<protein>
    <submittedName>
        <fullName evidence="10">Zinc finger protein 572</fullName>
    </submittedName>
</protein>
<keyword evidence="4 8" id="KW-0863">Zinc-finger</keyword>
<proteinExistence type="predicted"/>
<dbReference type="FunFam" id="3.30.160.60:FF:000176">
    <property type="entry name" value="zinc finger protein 70"/>
    <property type="match status" value="1"/>
</dbReference>
<feature type="domain" description="C2H2-type" evidence="9">
    <location>
        <begin position="209"/>
        <end position="235"/>
    </location>
</feature>
<keyword evidence="11" id="KW-1185">Reference proteome</keyword>
<evidence type="ECO:0000256" key="6">
    <source>
        <dbReference type="ARBA" id="ARBA00023125"/>
    </source>
</evidence>
<feature type="domain" description="C2H2-type" evidence="9">
    <location>
        <begin position="125"/>
        <end position="152"/>
    </location>
</feature>
<dbReference type="InterPro" id="IPR036236">
    <property type="entry name" value="Znf_C2H2_sf"/>
</dbReference>
<dbReference type="EMBL" id="BGPR01133286">
    <property type="protein sequence ID" value="GBN50971.1"/>
    <property type="molecule type" value="Genomic_DNA"/>
</dbReference>
<evidence type="ECO:0000256" key="1">
    <source>
        <dbReference type="ARBA" id="ARBA00004123"/>
    </source>
</evidence>
<evidence type="ECO:0000256" key="3">
    <source>
        <dbReference type="ARBA" id="ARBA00022737"/>
    </source>
</evidence>
<keyword evidence="3" id="KW-0677">Repeat</keyword>
<dbReference type="SUPFAM" id="SSF57667">
    <property type="entry name" value="beta-beta-alpha zinc fingers"/>
    <property type="match status" value="2"/>
</dbReference>
<dbReference type="PANTHER" id="PTHR23235">
    <property type="entry name" value="KRUEPPEL-LIKE TRANSCRIPTION FACTOR"/>
    <property type="match status" value="1"/>
</dbReference>
<feature type="domain" description="C2H2-type" evidence="9">
    <location>
        <begin position="153"/>
        <end position="180"/>
    </location>
</feature>
<evidence type="ECO:0000256" key="8">
    <source>
        <dbReference type="PROSITE-ProRule" id="PRU00042"/>
    </source>
</evidence>
<evidence type="ECO:0000259" key="9">
    <source>
        <dbReference type="PROSITE" id="PS50157"/>
    </source>
</evidence>
<dbReference type="GO" id="GO:0008270">
    <property type="term" value="F:zinc ion binding"/>
    <property type="evidence" value="ECO:0007669"/>
    <property type="project" value="UniProtKB-KW"/>
</dbReference>
<reference evidence="10 11" key="1">
    <citation type="journal article" date="2019" name="Sci. Rep.">
        <title>Orb-weaving spider Araneus ventricosus genome elucidates the spidroin gene catalogue.</title>
        <authorList>
            <person name="Kono N."/>
            <person name="Nakamura H."/>
            <person name="Ohtoshi R."/>
            <person name="Moran D.A.P."/>
            <person name="Shinohara A."/>
            <person name="Yoshida Y."/>
            <person name="Fujiwara M."/>
            <person name="Mori M."/>
            <person name="Tomita M."/>
            <person name="Arakawa K."/>
        </authorList>
    </citation>
    <scope>NUCLEOTIDE SEQUENCE [LARGE SCALE GENOMIC DNA]</scope>
</reference>
<dbReference type="FunFam" id="3.30.160.60:FF:001450">
    <property type="entry name" value="zinc finger protein 774"/>
    <property type="match status" value="1"/>
</dbReference>
<dbReference type="PROSITE" id="PS50157">
    <property type="entry name" value="ZINC_FINGER_C2H2_2"/>
    <property type="match status" value="4"/>
</dbReference>
<evidence type="ECO:0000313" key="10">
    <source>
        <dbReference type="EMBL" id="GBN50971.1"/>
    </source>
</evidence>
<feature type="domain" description="C2H2-type" evidence="9">
    <location>
        <begin position="181"/>
        <end position="208"/>
    </location>
</feature>
<keyword evidence="7" id="KW-0539">Nucleus</keyword>
<dbReference type="FunFam" id="3.30.160.60:FF:002343">
    <property type="entry name" value="Zinc finger protein 33A"/>
    <property type="match status" value="1"/>
</dbReference>
<name>A0A4Y2PID0_ARAVE</name>
<dbReference type="GO" id="GO:0000981">
    <property type="term" value="F:DNA-binding transcription factor activity, RNA polymerase II-specific"/>
    <property type="evidence" value="ECO:0007669"/>
    <property type="project" value="TreeGrafter"/>
</dbReference>
<evidence type="ECO:0000256" key="4">
    <source>
        <dbReference type="ARBA" id="ARBA00022771"/>
    </source>
</evidence>
<organism evidence="10 11">
    <name type="scientific">Araneus ventricosus</name>
    <name type="common">Orbweaver spider</name>
    <name type="synonym">Epeira ventricosa</name>
    <dbReference type="NCBI Taxonomy" id="182803"/>
    <lineage>
        <taxon>Eukaryota</taxon>
        <taxon>Metazoa</taxon>
        <taxon>Ecdysozoa</taxon>
        <taxon>Arthropoda</taxon>
        <taxon>Chelicerata</taxon>
        <taxon>Arachnida</taxon>
        <taxon>Araneae</taxon>
        <taxon>Araneomorphae</taxon>
        <taxon>Entelegynae</taxon>
        <taxon>Araneoidea</taxon>
        <taxon>Araneidae</taxon>
        <taxon>Araneus</taxon>
    </lineage>
</organism>
<dbReference type="Proteomes" id="UP000499080">
    <property type="component" value="Unassembled WGS sequence"/>
</dbReference>
<dbReference type="Pfam" id="PF00096">
    <property type="entry name" value="zf-C2H2"/>
    <property type="match status" value="2"/>
</dbReference>
<evidence type="ECO:0000256" key="5">
    <source>
        <dbReference type="ARBA" id="ARBA00022833"/>
    </source>
</evidence>
<dbReference type="SMART" id="SM00355">
    <property type="entry name" value="ZnF_C2H2"/>
    <property type="match status" value="4"/>
</dbReference>
<comment type="subcellular location">
    <subcellularLocation>
        <location evidence="1">Nucleus</location>
    </subcellularLocation>
</comment>
<dbReference type="PANTHER" id="PTHR23235:SF120">
    <property type="entry name" value="KRUPPEL-LIKE FACTOR 15"/>
    <property type="match status" value="1"/>
</dbReference>
<gene>
    <name evidence="10" type="primary">ZNF572_2</name>
    <name evidence="10" type="ORF">AVEN_241631_1</name>
</gene>
<evidence type="ECO:0000256" key="2">
    <source>
        <dbReference type="ARBA" id="ARBA00022723"/>
    </source>
</evidence>
<dbReference type="Pfam" id="PF13465">
    <property type="entry name" value="zf-H2C2_2"/>
    <property type="match status" value="1"/>
</dbReference>
<dbReference type="FunFam" id="3.30.160.60:FF:000446">
    <property type="entry name" value="Zinc finger protein"/>
    <property type="match status" value="1"/>
</dbReference>
<sequence>FIETGQDVIEVSGDDSYRDTHLFSNNSIPKSSTCIYKGSLSSNNIPVSTRFSDKNIFVREQMSENNNEEAQHQRTSEVASKVCNNRSNDFAENAVSLASMSDADPIAGPSRMNVESQLRTEQGNFICPECGKSVKCKSHLVEHYRTHTGEKPFPCDKCDKRFSTKYALTTHLRTHTREKPYSCDQCDKSFSQKRSLDRHSRTHTGERPYKCPMCEKAFKTSSNRNDHCKNVHNKK</sequence>
<accession>A0A4Y2PID0</accession>
<dbReference type="GO" id="GO:0005634">
    <property type="term" value="C:nucleus"/>
    <property type="evidence" value="ECO:0007669"/>
    <property type="project" value="UniProtKB-SubCell"/>
</dbReference>
<dbReference type="AlphaFoldDB" id="A0A4Y2PID0"/>
<keyword evidence="2" id="KW-0479">Metal-binding</keyword>
<comment type="caution">
    <text evidence="10">The sequence shown here is derived from an EMBL/GenBank/DDBJ whole genome shotgun (WGS) entry which is preliminary data.</text>
</comment>
<dbReference type="GO" id="GO:0000978">
    <property type="term" value="F:RNA polymerase II cis-regulatory region sequence-specific DNA binding"/>
    <property type="evidence" value="ECO:0007669"/>
    <property type="project" value="TreeGrafter"/>
</dbReference>
<dbReference type="Gene3D" id="3.30.160.60">
    <property type="entry name" value="Classic Zinc Finger"/>
    <property type="match status" value="4"/>
</dbReference>
<feature type="non-terminal residue" evidence="10">
    <location>
        <position position="1"/>
    </location>
</feature>
<dbReference type="InterPro" id="IPR013087">
    <property type="entry name" value="Znf_C2H2_type"/>
</dbReference>
<evidence type="ECO:0000256" key="7">
    <source>
        <dbReference type="ARBA" id="ARBA00023242"/>
    </source>
</evidence>
<evidence type="ECO:0000313" key="11">
    <source>
        <dbReference type="Proteomes" id="UP000499080"/>
    </source>
</evidence>
<dbReference type="OrthoDB" id="6437202at2759"/>
<keyword evidence="5" id="KW-0862">Zinc</keyword>
<dbReference type="PROSITE" id="PS00028">
    <property type="entry name" value="ZINC_FINGER_C2H2_1"/>
    <property type="match status" value="4"/>
</dbReference>